<keyword evidence="1" id="KW-0812">Transmembrane</keyword>
<sequence>MTQSTLTHLKKQVAPYEVSNTKVSIKQLINTLGPLLVLWLVAYLSLSISYWITLPITIIASGFVIRTFIIFHDCCHQSFFKSSKANEIIGTITGVLTLFPYQQWKNSHSIHHATSSNLEKRGVGDMWVLTVDEYTASSIWVRIAYRLYRNPFIMFGLGPIFLFLITNRFNTKGARRKERISTYLTNVSILALYGGLIWLVGWQSFVLIQGPIMFVAGLLGIWLFYVQHQFEDSYFENEDEWSYVKAAVDGSSYYKLPKLLQWITGNIGFHHVHHLSPKVPNYNLEKAHDATPPLQKATTITISTSLKSLRFRLWDERNKTFVGYKNSKQLHRNTDEHDPLTNQLKVKVRKSSLQGQ</sequence>
<feature type="transmembrane region" description="Helical" evidence="1">
    <location>
        <begin position="152"/>
        <end position="170"/>
    </location>
</feature>
<organism evidence="3 4">
    <name type="scientific">Paenibacillus oryzisoli</name>
    <dbReference type="NCBI Taxonomy" id="1850517"/>
    <lineage>
        <taxon>Bacteria</taxon>
        <taxon>Bacillati</taxon>
        <taxon>Bacillota</taxon>
        <taxon>Bacilli</taxon>
        <taxon>Bacillales</taxon>
        <taxon>Paenibacillaceae</taxon>
        <taxon>Paenibacillus</taxon>
    </lineage>
</organism>
<comment type="caution">
    <text evidence="3">The sequence shown here is derived from an EMBL/GenBank/DDBJ whole genome shotgun (WGS) entry which is preliminary data.</text>
</comment>
<feature type="domain" description="Fatty acid desaturase" evidence="2">
    <location>
        <begin position="51"/>
        <end position="293"/>
    </location>
</feature>
<keyword evidence="1" id="KW-0472">Membrane</keyword>
<feature type="transmembrane region" description="Helical" evidence="1">
    <location>
        <begin position="52"/>
        <end position="71"/>
    </location>
</feature>
<feature type="transmembrane region" description="Helical" evidence="1">
    <location>
        <begin position="28"/>
        <end position="46"/>
    </location>
</feature>
<dbReference type="PANTHER" id="PTHR19353">
    <property type="entry name" value="FATTY ACID DESATURASE 2"/>
    <property type="match status" value="1"/>
</dbReference>
<dbReference type="GO" id="GO:0016020">
    <property type="term" value="C:membrane"/>
    <property type="evidence" value="ECO:0007669"/>
    <property type="project" value="TreeGrafter"/>
</dbReference>
<evidence type="ECO:0000313" key="4">
    <source>
        <dbReference type="Proteomes" id="UP000078454"/>
    </source>
</evidence>
<dbReference type="EMBL" id="LYPB01000090">
    <property type="protein sequence ID" value="OAS14265.1"/>
    <property type="molecule type" value="Genomic_DNA"/>
</dbReference>
<evidence type="ECO:0000259" key="2">
    <source>
        <dbReference type="Pfam" id="PF00487"/>
    </source>
</evidence>
<accession>A0A197ZZ92</accession>
<keyword evidence="1" id="KW-1133">Transmembrane helix</keyword>
<keyword evidence="4" id="KW-1185">Reference proteome</keyword>
<feature type="transmembrane region" description="Helical" evidence="1">
    <location>
        <begin position="206"/>
        <end position="226"/>
    </location>
</feature>
<reference evidence="3 4" key="1">
    <citation type="submission" date="2016-05" db="EMBL/GenBank/DDBJ databases">
        <title>Paenibacillus sp. 1ZS3-15 nov., isolated from the rhizosphere soil.</title>
        <authorList>
            <person name="Zhang X.X."/>
            <person name="Zhang J."/>
        </authorList>
    </citation>
    <scope>NUCLEOTIDE SEQUENCE [LARGE SCALE GENOMIC DNA]</scope>
    <source>
        <strain evidence="3 4">1ZS3-15</strain>
    </source>
</reference>
<proteinExistence type="predicted"/>
<dbReference type="STRING" id="1850517.A8708_12740"/>
<dbReference type="AlphaFoldDB" id="A0A197ZZ92"/>
<feature type="transmembrane region" description="Helical" evidence="1">
    <location>
        <begin position="182"/>
        <end position="200"/>
    </location>
</feature>
<dbReference type="Proteomes" id="UP000078454">
    <property type="component" value="Unassembled WGS sequence"/>
</dbReference>
<dbReference type="RefSeq" id="WP_068669722.1">
    <property type="nucleotide sequence ID" value="NZ_LYPB01000090.1"/>
</dbReference>
<dbReference type="GO" id="GO:0016717">
    <property type="term" value="F:oxidoreductase activity, acting on paired donors, with oxidation of a pair of donors resulting in the reduction of molecular oxygen to two molecules of water"/>
    <property type="evidence" value="ECO:0007669"/>
    <property type="project" value="TreeGrafter"/>
</dbReference>
<dbReference type="Pfam" id="PF00487">
    <property type="entry name" value="FA_desaturase"/>
    <property type="match status" value="1"/>
</dbReference>
<dbReference type="GO" id="GO:0006629">
    <property type="term" value="P:lipid metabolic process"/>
    <property type="evidence" value="ECO:0007669"/>
    <property type="project" value="InterPro"/>
</dbReference>
<dbReference type="PANTHER" id="PTHR19353:SF73">
    <property type="entry name" value="FATTY ACID DESATURASE"/>
    <property type="match status" value="1"/>
</dbReference>
<protein>
    <submittedName>
        <fullName evidence="3">Fatty acid desaturase</fullName>
    </submittedName>
</protein>
<evidence type="ECO:0000313" key="3">
    <source>
        <dbReference type="EMBL" id="OAS14265.1"/>
    </source>
</evidence>
<dbReference type="OrthoDB" id="9769653at2"/>
<name>A0A197ZZ92_9BACL</name>
<evidence type="ECO:0000256" key="1">
    <source>
        <dbReference type="SAM" id="Phobius"/>
    </source>
</evidence>
<feature type="transmembrane region" description="Helical" evidence="1">
    <location>
        <begin position="83"/>
        <end position="101"/>
    </location>
</feature>
<gene>
    <name evidence="3" type="ORF">A8708_12740</name>
</gene>
<dbReference type="InterPro" id="IPR005804">
    <property type="entry name" value="FA_desaturase_dom"/>
</dbReference>
<dbReference type="CDD" id="cd03507">
    <property type="entry name" value="Delta12-FADS-like"/>
    <property type="match status" value="1"/>
</dbReference>
<dbReference type="InterPro" id="IPR012171">
    <property type="entry name" value="Fatty_acid_desaturase"/>
</dbReference>